<sequence length="172" mass="19075">MLSSCRLLCLLPLLLISARVSATCWDDAERHFGIEGRLLRAIAITESNMNPRATGFNKNGSRDIGLMQINSIHLPRLKTLGIDEQRLYDDSCLSVMVGASVLADMMKVYGYSWEAVGAYNAGTAGNRRELRLRYAKRVWDRYTKLSAGISRDLPSAPRKLSVAASPKDKNKA</sequence>
<name>A0AAU7QBK2_9GAMM</name>
<evidence type="ECO:0000259" key="2">
    <source>
        <dbReference type="Pfam" id="PF01464"/>
    </source>
</evidence>
<evidence type="ECO:0000313" key="3">
    <source>
        <dbReference type="EMBL" id="XBS70277.1"/>
    </source>
</evidence>
<dbReference type="CDD" id="cd13400">
    <property type="entry name" value="LT_IagB-like"/>
    <property type="match status" value="1"/>
</dbReference>
<reference evidence="3" key="1">
    <citation type="submission" date="2024-06" db="EMBL/GenBank/DDBJ databases">
        <authorList>
            <person name="Coelho C."/>
            <person name="Bento M."/>
            <person name="Garcia E."/>
            <person name="Camelo A."/>
            <person name="Brandao I."/>
            <person name="Espirito Santo C."/>
            <person name="Trovao J."/>
            <person name="Verissimo A."/>
            <person name="Costa J."/>
            <person name="Tiago I."/>
        </authorList>
    </citation>
    <scope>NUCLEOTIDE SEQUENCE</scope>
    <source>
        <strain evidence="3">KWT182</strain>
    </source>
</reference>
<dbReference type="EMBL" id="CP157947">
    <property type="protein sequence ID" value="XBS70277.1"/>
    <property type="molecule type" value="Genomic_DNA"/>
</dbReference>
<dbReference type="AlphaFoldDB" id="A0AAU7QBK2"/>
<feature type="chain" id="PRO_5043694757" evidence="1">
    <location>
        <begin position="23"/>
        <end position="172"/>
    </location>
</feature>
<proteinExistence type="predicted"/>
<evidence type="ECO:0000256" key="1">
    <source>
        <dbReference type="SAM" id="SignalP"/>
    </source>
</evidence>
<protein>
    <submittedName>
        <fullName evidence="3">Transglycosylase SLT domain-containing protein</fullName>
    </submittedName>
</protein>
<gene>
    <name evidence="3" type="ORF">ABK905_03140</name>
</gene>
<organism evidence="3">
    <name type="scientific">Acerihabitans sp. KWT182</name>
    <dbReference type="NCBI Taxonomy" id="3157919"/>
    <lineage>
        <taxon>Bacteria</taxon>
        <taxon>Pseudomonadati</taxon>
        <taxon>Pseudomonadota</taxon>
        <taxon>Gammaproteobacteria</taxon>
        <taxon>Enterobacterales</taxon>
        <taxon>Pectobacteriaceae</taxon>
        <taxon>Acerihabitans</taxon>
    </lineage>
</organism>
<keyword evidence="1" id="KW-0732">Signal</keyword>
<dbReference type="Pfam" id="PF01464">
    <property type="entry name" value="SLT"/>
    <property type="match status" value="1"/>
</dbReference>
<feature type="domain" description="Transglycosylase SLT" evidence="2">
    <location>
        <begin position="24"/>
        <end position="137"/>
    </location>
</feature>
<dbReference type="InterPro" id="IPR023346">
    <property type="entry name" value="Lysozyme-like_dom_sf"/>
</dbReference>
<dbReference type="SUPFAM" id="SSF53955">
    <property type="entry name" value="Lysozyme-like"/>
    <property type="match status" value="1"/>
</dbReference>
<accession>A0AAU7QBK2</accession>
<feature type="signal peptide" evidence="1">
    <location>
        <begin position="1"/>
        <end position="22"/>
    </location>
</feature>
<dbReference type="Gene3D" id="1.10.530.10">
    <property type="match status" value="1"/>
</dbReference>
<dbReference type="InterPro" id="IPR008258">
    <property type="entry name" value="Transglycosylase_SLT_dom_1"/>
</dbReference>